<dbReference type="Pfam" id="PF03807">
    <property type="entry name" value="F420_oxidored"/>
    <property type="match status" value="1"/>
</dbReference>
<comment type="catalytic activity">
    <reaction evidence="5 7">
        <text>L-proline + NADP(+) = (S)-1-pyrroline-5-carboxylate + NADPH + 2 H(+)</text>
        <dbReference type="Rhea" id="RHEA:14109"/>
        <dbReference type="ChEBI" id="CHEBI:15378"/>
        <dbReference type="ChEBI" id="CHEBI:17388"/>
        <dbReference type="ChEBI" id="CHEBI:57783"/>
        <dbReference type="ChEBI" id="CHEBI:58349"/>
        <dbReference type="ChEBI" id="CHEBI:60039"/>
        <dbReference type="EC" id="1.5.1.2"/>
    </reaction>
</comment>
<reference evidence="10 11" key="1">
    <citation type="submission" date="2020-08" db="EMBL/GenBank/DDBJ databases">
        <title>A Genomic Blueprint of the Chicken Gut Microbiome.</title>
        <authorList>
            <person name="Gilroy R."/>
            <person name="Ravi A."/>
            <person name="Getino M."/>
            <person name="Pursley I."/>
            <person name="Horton D.L."/>
            <person name="Alikhan N.-F."/>
            <person name="Baker D."/>
            <person name="Gharbi K."/>
            <person name="Hall N."/>
            <person name="Watson M."/>
            <person name="Adriaenssens E.M."/>
            <person name="Foster-Nyarko E."/>
            <person name="Jarju S."/>
            <person name="Secka A."/>
            <person name="Antonio M."/>
            <person name="Oren A."/>
            <person name="Chaudhuri R."/>
            <person name="La Ragione R.M."/>
            <person name="Hildebrand F."/>
            <person name="Pallen M.J."/>
        </authorList>
    </citation>
    <scope>NUCLEOTIDE SEQUENCE [LARGE SCALE GENOMIC DNA]</scope>
    <source>
        <strain evidence="10 11">Sa2CUA10</strain>
    </source>
</reference>
<dbReference type="Pfam" id="PF14748">
    <property type="entry name" value="P5CR_dimer"/>
    <property type="match status" value="1"/>
</dbReference>
<dbReference type="PROSITE" id="PS00521">
    <property type="entry name" value="P5CR"/>
    <property type="match status" value="1"/>
</dbReference>
<proteinExistence type="inferred from homology"/>
<sequence>MEKKIGFIGFGKMAQAMAGGMISSGLISADQIIASMRTEKTRLYVEKQYGIHTFSSNSDVAKAADVLFLAVAPYSYLEVIEEVKEFVKSDAIIVTIAAGITTDDVEHAFGKQVKVVRTMPNTPSLVGAGMTAVSVNDEITDEELQTVEKLLGSFGKVEVIIESQMDAIPAISGSSPAYVYMMIEAMADGGVVQGLSRDQSYRLAAQAVLGAAQMVLETGKHPGELKDQVTSPGGATIAAVATLEQERFRGAVLAAMESCTEKVKKLGKK</sequence>
<dbReference type="SUPFAM" id="SSF51735">
    <property type="entry name" value="NAD(P)-binding Rossmann-fold domains"/>
    <property type="match status" value="1"/>
</dbReference>
<dbReference type="SUPFAM" id="SSF48179">
    <property type="entry name" value="6-phosphogluconate dehydrogenase C-terminal domain-like"/>
    <property type="match status" value="1"/>
</dbReference>
<keyword evidence="11" id="KW-1185">Reference proteome</keyword>
<keyword evidence="5" id="KW-0963">Cytoplasm</keyword>
<evidence type="ECO:0000256" key="4">
    <source>
        <dbReference type="ARBA" id="ARBA00023002"/>
    </source>
</evidence>
<protein>
    <recommendedName>
        <fullName evidence="5 6">Pyrroline-5-carboxylate reductase</fullName>
        <shortName evidence="5">P5C reductase</shortName>
        <shortName evidence="5">P5CR</shortName>
        <ecNumber evidence="5 6">1.5.1.2</ecNumber>
    </recommendedName>
    <alternativeName>
        <fullName evidence="5">PCA reductase</fullName>
    </alternativeName>
</protein>
<evidence type="ECO:0000256" key="1">
    <source>
        <dbReference type="ARBA" id="ARBA00005525"/>
    </source>
</evidence>
<dbReference type="Gene3D" id="3.40.50.720">
    <property type="entry name" value="NAD(P)-binding Rossmann-like Domain"/>
    <property type="match status" value="1"/>
</dbReference>
<comment type="function">
    <text evidence="5">Catalyzes the reduction of 1-pyrroline-5-carboxylate (PCA) to L-proline.</text>
</comment>
<dbReference type="InterPro" id="IPR000304">
    <property type="entry name" value="Pyrroline-COOH_reductase"/>
</dbReference>
<dbReference type="EC" id="1.5.1.2" evidence="5 6"/>
<comment type="catalytic activity">
    <reaction evidence="5">
        <text>L-proline + NAD(+) = (S)-1-pyrroline-5-carboxylate + NADH + 2 H(+)</text>
        <dbReference type="Rhea" id="RHEA:14105"/>
        <dbReference type="ChEBI" id="CHEBI:15378"/>
        <dbReference type="ChEBI" id="CHEBI:17388"/>
        <dbReference type="ChEBI" id="CHEBI:57540"/>
        <dbReference type="ChEBI" id="CHEBI:57945"/>
        <dbReference type="ChEBI" id="CHEBI:60039"/>
        <dbReference type="EC" id="1.5.1.2"/>
    </reaction>
</comment>
<keyword evidence="3 5" id="KW-0521">NADP</keyword>
<dbReference type="PIRSF" id="PIRSF000193">
    <property type="entry name" value="Pyrrol-5-carb_rd"/>
    <property type="match status" value="1"/>
</dbReference>
<evidence type="ECO:0000259" key="8">
    <source>
        <dbReference type="Pfam" id="PF03807"/>
    </source>
</evidence>
<dbReference type="NCBIfam" id="TIGR00112">
    <property type="entry name" value="proC"/>
    <property type="match status" value="1"/>
</dbReference>
<name>A0ABR8SQQ4_9BACL</name>
<evidence type="ECO:0000256" key="2">
    <source>
        <dbReference type="ARBA" id="ARBA00022650"/>
    </source>
</evidence>
<keyword evidence="2 5" id="KW-0641">Proline biosynthesis</keyword>
<dbReference type="HAMAP" id="MF_01925">
    <property type="entry name" value="P5C_reductase"/>
    <property type="match status" value="1"/>
</dbReference>
<evidence type="ECO:0000256" key="5">
    <source>
        <dbReference type="HAMAP-Rule" id="MF_01925"/>
    </source>
</evidence>
<comment type="pathway">
    <text evidence="5 7">Amino-acid biosynthesis; L-proline biosynthesis; L-proline from L-glutamate 5-semialdehyde: step 1/1.</text>
</comment>
<comment type="similarity">
    <text evidence="1 5 7">Belongs to the pyrroline-5-carboxylate reductase family.</text>
</comment>
<dbReference type="EMBL" id="JACSQM010000009">
    <property type="protein sequence ID" value="MBD7965786.1"/>
    <property type="molecule type" value="Genomic_DNA"/>
</dbReference>
<evidence type="ECO:0000313" key="10">
    <source>
        <dbReference type="EMBL" id="MBD7965786.1"/>
    </source>
</evidence>
<organism evidence="10 11">
    <name type="scientific">Fictibacillus norfolkensis</name>
    <dbReference type="NCBI Taxonomy" id="2762233"/>
    <lineage>
        <taxon>Bacteria</taxon>
        <taxon>Bacillati</taxon>
        <taxon>Bacillota</taxon>
        <taxon>Bacilli</taxon>
        <taxon>Bacillales</taxon>
        <taxon>Fictibacillaceae</taxon>
        <taxon>Fictibacillus</taxon>
    </lineage>
</organism>
<dbReference type="InterPro" id="IPR053790">
    <property type="entry name" value="P5CR-like_CS"/>
</dbReference>
<dbReference type="InterPro" id="IPR029036">
    <property type="entry name" value="P5CR_dimer"/>
</dbReference>
<accession>A0ABR8SQQ4</accession>
<evidence type="ECO:0000259" key="9">
    <source>
        <dbReference type="Pfam" id="PF14748"/>
    </source>
</evidence>
<keyword evidence="5 7" id="KW-0028">Amino-acid biosynthesis</keyword>
<dbReference type="InterPro" id="IPR028939">
    <property type="entry name" value="P5C_Rdtase_cat_N"/>
</dbReference>
<dbReference type="PANTHER" id="PTHR11645:SF0">
    <property type="entry name" value="PYRROLINE-5-CARBOXYLATE REDUCTASE 3"/>
    <property type="match status" value="1"/>
</dbReference>
<evidence type="ECO:0000313" key="11">
    <source>
        <dbReference type="Proteomes" id="UP000603641"/>
    </source>
</evidence>
<keyword evidence="4 5" id="KW-0560">Oxidoreductase</keyword>
<gene>
    <name evidence="5 10" type="primary">proC</name>
    <name evidence="10" type="ORF">H9648_17125</name>
</gene>
<dbReference type="Gene3D" id="1.10.3730.10">
    <property type="entry name" value="ProC C-terminal domain-like"/>
    <property type="match status" value="1"/>
</dbReference>
<dbReference type="PANTHER" id="PTHR11645">
    <property type="entry name" value="PYRROLINE-5-CARBOXYLATE REDUCTASE"/>
    <property type="match status" value="1"/>
</dbReference>
<dbReference type="InterPro" id="IPR008927">
    <property type="entry name" value="6-PGluconate_DH-like_C_sf"/>
</dbReference>
<feature type="domain" description="Pyrroline-5-carboxylate reductase catalytic N-terminal" evidence="8">
    <location>
        <begin position="4"/>
        <end position="99"/>
    </location>
</feature>
<dbReference type="GO" id="GO:0004735">
    <property type="term" value="F:pyrroline-5-carboxylate reductase activity"/>
    <property type="evidence" value="ECO:0007669"/>
    <property type="project" value="UniProtKB-EC"/>
</dbReference>
<evidence type="ECO:0000256" key="7">
    <source>
        <dbReference type="RuleBase" id="RU003903"/>
    </source>
</evidence>
<comment type="subcellular location">
    <subcellularLocation>
        <location evidence="5">Cytoplasm</location>
    </subcellularLocation>
</comment>
<feature type="domain" description="Pyrroline-5-carboxylate reductase dimerisation" evidence="9">
    <location>
        <begin position="162"/>
        <end position="266"/>
    </location>
</feature>
<dbReference type="RefSeq" id="WP_191755011.1">
    <property type="nucleotide sequence ID" value="NZ_JACSQM010000009.1"/>
</dbReference>
<evidence type="ECO:0000256" key="3">
    <source>
        <dbReference type="ARBA" id="ARBA00022857"/>
    </source>
</evidence>
<evidence type="ECO:0000256" key="6">
    <source>
        <dbReference type="NCBIfam" id="TIGR00112"/>
    </source>
</evidence>
<dbReference type="InterPro" id="IPR036291">
    <property type="entry name" value="NAD(P)-bd_dom_sf"/>
</dbReference>
<comment type="caution">
    <text evidence="10">The sequence shown here is derived from an EMBL/GenBank/DDBJ whole genome shotgun (WGS) entry which is preliminary data.</text>
</comment>
<dbReference type="Proteomes" id="UP000603641">
    <property type="component" value="Unassembled WGS sequence"/>
</dbReference>